<dbReference type="EnsemblPlants" id="KRH06679">
    <property type="protein sequence ID" value="KRH06679"/>
    <property type="gene ID" value="GLYMA_16G039000"/>
</dbReference>
<dbReference type="PaxDb" id="3847-GLYMA16G04310.1"/>
<reference evidence="1 2" key="1">
    <citation type="journal article" date="2010" name="Nature">
        <title>Genome sequence of the palaeopolyploid soybean.</title>
        <authorList>
            <person name="Schmutz J."/>
            <person name="Cannon S.B."/>
            <person name="Schlueter J."/>
            <person name="Ma J."/>
            <person name="Mitros T."/>
            <person name="Nelson W."/>
            <person name="Hyten D.L."/>
            <person name="Song Q."/>
            <person name="Thelen J.J."/>
            <person name="Cheng J."/>
            <person name="Xu D."/>
            <person name="Hellsten U."/>
            <person name="May G.D."/>
            <person name="Yu Y."/>
            <person name="Sakurai T."/>
            <person name="Umezawa T."/>
            <person name="Bhattacharyya M.K."/>
            <person name="Sandhu D."/>
            <person name="Valliyodan B."/>
            <person name="Lindquist E."/>
            <person name="Peto M."/>
            <person name="Grant D."/>
            <person name="Shu S."/>
            <person name="Goodstein D."/>
            <person name="Barry K."/>
            <person name="Futrell-Griggs M."/>
            <person name="Abernathy B."/>
            <person name="Du J."/>
            <person name="Tian Z."/>
            <person name="Zhu L."/>
            <person name="Gill N."/>
            <person name="Joshi T."/>
            <person name="Libault M."/>
            <person name="Sethuraman A."/>
            <person name="Zhang X.-C."/>
            <person name="Shinozaki K."/>
            <person name="Nguyen H.T."/>
            <person name="Wing R.A."/>
            <person name="Cregan P."/>
            <person name="Specht J."/>
            <person name="Grimwood J."/>
            <person name="Rokhsar D."/>
            <person name="Stacey G."/>
            <person name="Shoemaker R.C."/>
            <person name="Jackson S.A."/>
        </authorList>
    </citation>
    <scope>NUCLEOTIDE SEQUENCE</scope>
    <source>
        <strain evidence="2">cv. Williams 82</strain>
        <tissue evidence="1">Callus</tissue>
    </source>
</reference>
<keyword evidence="3" id="KW-1185">Reference proteome</keyword>
<dbReference type="AlphaFoldDB" id="K7MF38"/>
<name>K7MF38_SOYBN</name>
<protein>
    <submittedName>
        <fullName evidence="1 2">Uncharacterized protein</fullName>
    </submittedName>
</protein>
<accession>K7MF38</accession>
<dbReference type="InParanoid" id="K7MF38"/>
<sequence length="59" mass="6824">MNLTCKAKRLIESTKLLAYRKLIKSNLNSYYHSKVQIILNGTTLRLLQLRRVTTLGGYI</sequence>
<proteinExistence type="predicted"/>
<organism evidence="1">
    <name type="scientific">Glycine max</name>
    <name type="common">Soybean</name>
    <name type="synonym">Glycine hispida</name>
    <dbReference type="NCBI Taxonomy" id="3847"/>
    <lineage>
        <taxon>Eukaryota</taxon>
        <taxon>Viridiplantae</taxon>
        <taxon>Streptophyta</taxon>
        <taxon>Embryophyta</taxon>
        <taxon>Tracheophyta</taxon>
        <taxon>Spermatophyta</taxon>
        <taxon>Magnoliopsida</taxon>
        <taxon>eudicotyledons</taxon>
        <taxon>Gunneridae</taxon>
        <taxon>Pentapetalae</taxon>
        <taxon>rosids</taxon>
        <taxon>fabids</taxon>
        <taxon>Fabales</taxon>
        <taxon>Fabaceae</taxon>
        <taxon>Papilionoideae</taxon>
        <taxon>50 kb inversion clade</taxon>
        <taxon>NPAAA clade</taxon>
        <taxon>indigoferoid/millettioid clade</taxon>
        <taxon>Phaseoleae</taxon>
        <taxon>Glycine</taxon>
        <taxon>Glycine subgen. Soja</taxon>
    </lineage>
</organism>
<evidence type="ECO:0000313" key="1">
    <source>
        <dbReference type="EMBL" id="KRH06679.1"/>
    </source>
</evidence>
<reference evidence="1" key="3">
    <citation type="submission" date="2018-07" db="EMBL/GenBank/DDBJ databases">
        <title>WGS assembly of Glycine max.</title>
        <authorList>
            <person name="Schmutz J."/>
            <person name="Cannon S."/>
            <person name="Schlueter J."/>
            <person name="Ma J."/>
            <person name="Mitros T."/>
            <person name="Nelson W."/>
            <person name="Hyten D."/>
            <person name="Song Q."/>
            <person name="Thelen J."/>
            <person name="Cheng J."/>
            <person name="Xu D."/>
            <person name="Hellsten U."/>
            <person name="May G."/>
            <person name="Yu Y."/>
            <person name="Sakurai T."/>
            <person name="Umezawa T."/>
            <person name="Bhattacharyya M."/>
            <person name="Sandhu D."/>
            <person name="Valliyodan B."/>
            <person name="Lindquist E."/>
            <person name="Peto M."/>
            <person name="Grant D."/>
            <person name="Shu S."/>
            <person name="Goodstein D."/>
            <person name="Barry K."/>
            <person name="Futrell-Griggs M."/>
            <person name="Abernathy B."/>
            <person name="Du J."/>
            <person name="Tian Z."/>
            <person name="Zhu L."/>
            <person name="Gill N."/>
            <person name="Joshi T."/>
            <person name="Libault M."/>
            <person name="Sethuraman A."/>
            <person name="Zhang X."/>
            <person name="Shinozaki K."/>
            <person name="Nguyen H."/>
            <person name="Wing R."/>
            <person name="Cregan P."/>
            <person name="Specht J."/>
            <person name="Grimwood J."/>
            <person name="Rokhsar D."/>
            <person name="Stacey G."/>
            <person name="Shoemaker R."/>
            <person name="Jackson S."/>
        </authorList>
    </citation>
    <scope>NUCLEOTIDE SEQUENCE</scope>
    <source>
        <tissue evidence="1">Callus</tissue>
    </source>
</reference>
<dbReference type="HOGENOM" id="CLU_2965553_0_0_1"/>
<dbReference type="Proteomes" id="UP000008827">
    <property type="component" value="Chromosome 16"/>
</dbReference>
<gene>
    <name evidence="1" type="ORF">GLYMA_16G039000</name>
</gene>
<dbReference type="Gramene" id="KRH06679">
    <property type="protein sequence ID" value="KRH06679"/>
    <property type="gene ID" value="GLYMA_16G039000"/>
</dbReference>
<reference evidence="2" key="2">
    <citation type="submission" date="2018-02" db="UniProtKB">
        <authorList>
            <consortium name="EnsemblPlants"/>
        </authorList>
    </citation>
    <scope>IDENTIFICATION</scope>
    <source>
        <strain evidence="2">Williams 82</strain>
    </source>
</reference>
<evidence type="ECO:0000313" key="3">
    <source>
        <dbReference type="Proteomes" id="UP000008827"/>
    </source>
</evidence>
<dbReference type="EMBL" id="CM000849">
    <property type="protein sequence ID" value="KRH06679.1"/>
    <property type="molecule type" value="Genomic_DNA"/>
</dbReference>
<evidence type="ECO:0000313" key="2">
    <source>
        <dbReference type="EnsemblPlants" id="KRH06679"/>
    </source>
</evidence>